<dbReference type="EMBL" id="JALNTZ010000002">
    <property type="protein sequence ID" value="KAJ3662854.1"/>
    <property type="molecule type" value="Genomic_DNA"/>
</dbReference>
<reference evidence="2" key="1">
    <citation type="journal article" date="2023" name="G3 (Bethesda)">
        <title>Whole genome assemblies of Zophobas morio and Tenebrio molitor.</title>
        <authorList>
            <person name="Kaur S."/>
            <person name="Stinson S.A."/>
            <person name="diCenzo G.C."/>
        </authorList>
    </citation>
    <scope>NUCLEOTIDE SEQUENCE</scope>
    <source>
        <strain evidence="2">QUZm001</strain>
    </source>
</reference>
<protein>
    <submittedName>
        <fullName evidence="2">Uncharacterized protein</fullName>
    </submittedName>
</protein>
<evidence type="ECO:0000313" key="3">
    <source>
        <dbReference type="Proteomes" id="UP001168821"/>
    </source>
</evidence>
<evidence type="ECO:0000256" key="1">
    <source>
        <dbReference type="SAM" id="MobiDB-lite"/>
    </source>
</evidence>
<dbReference type="AlphaFoldDB" id="A0AA38IXM6"/>
<comment type="caution">
    <text evidence="2">The sequence shown here is derived from an EMBL/GenBank/DDBJ whole genome shotgun (WGS) entry which is preliminary data.</text>
</comment>
<name>A0AA38IXM6_9CUCU</name>
<dbReference type="Proteomes" id="UP001168821">
    <property type="component" value="Unassembled WGS sequence"/>
</dbReference>
<gene>
    <name evidence="2" type="ORF">Zmor_007176</name>
</gene>
<accession>A0AA38IXM6</accession>
<feature type="region of interest" description="Disordered" evidence="1">
    <location>
        <begin position="68"/>
        <end position="99"/>
    </location>
</feature>
<organism evidence="2 3">
    <name type="scientific">Zophobas morio</name>
    <dbReference type="NCBI Taxonomy" id="2755281"/>
    <lineage>
        <taxon>Eukaryota</taxon>
        <taxon>Metazoa</taxon>
        <taxon>Ecdysozoa</taxon>
        <taxon>Arthropoda</taxon>
        <taxon>Hexapoda</taxon>
        <taxon>Insecta</taxon>
        <taxon>Pterygota</taxon>
        <taxon>Neoptera</taxon>
        <taxon>Endopterygota</taxon>
        <taxon>Coleoptera</taxon>
        <taxon>Polyphaga</taxon>
        <taxon>Cucujiformia</taxon>
        <taxon>Tenebrionidae</taxon>
        <taxon>Zophobas</taxon>
    </lineage>
</organism>
<feature type="compositionally biased region" description="Basic and acidic residues" evidence="1">
    <location>
        <begin position="87"/>
        <end position="99"/>
    </location>
</feature>
<proteinExistence type="predicted"/>
<keyword evidence="3" id="KW-1185">Reference proteome</keyword>
<evidence type="ECO:0000313" key="2">
    <source>
        <dbReference type="EMBL" id="KAJ3662854.1"/>
    </source>
</evidence>
<sequence length="99" mass="11533">MNNVLKNTANDYIAEYLYKKQEYKNSIIQIRGENENCAKLLRKKHEVAAQIRIALGQLLQLSYNLKPPETMKKKSSSSTPHPFNIAQEKEKKMEIPDER</sequence>